<reference evidence="2" key="1">
    <citation type="submission" date="2023-10" db="EMBL/GenBank/DDBJ databases">
        <authorList>
            <person name="Chen Y."/>
            <person name="Shah S."/>
            <person name="Dougan E. K."/>
            <person name="Thang M."/>
            <person name="Chan C."/>
        </authorList>
    </citation>
    <scope>NUCLEOTIDE SEQUENCE [LARGE SCALE GENOMIC DNA]</scope>
</reference>
<evidence type="ECO:0000313" key="3">
    <source>
        <dbReference type="Proteomes" id="UP001189429"/>
    </source>
</evidence>
<feature type="compositionally biased region" description="Basic and acidic residues" evidence="1">
    <location>
        <begin position="193"/>
        <end position="241"/>
    </location>
</feature>
<evidence type="ECO:0000313" key="2">
    <source>
        <dbReference type="EMBL" id="CAK0839619.1"/>
    </source>
</evidence>
<name>A0ABN9T3R3_9DINO</name>
<feature type="region of interest" description="Disordered" evidence="1">
    <location>
        <begin position="276"/>
        <end position="306"/>
    </location>
</feature>
<accession>A0ABN9T3R3</accession>
<gene>
    <name evidence="2" type="ORF">PCOR1329_LOCUS35268</name>
</gene>
<dbReference type="Proteomes" id="UP001189429">
    <property type="component" value="Unassembled WGS sequence"/>
</dbReference>
<evidence type="ECO:0000256" key="1">
    <source>
        <dbReference type="SAM" id="MobiDB-lite"/>
    </source>
</evidence>
<proteinExistence type="predicted"/>
<organism evidence="2 3">
    <name type="scientific">Prorocentrum cordatum</name>
    <dbReference type="NCBI Taxonomy" id="2364126"/>
    <lineage>
        <taxon>Eukaryota</taxon>
        <taxon>Sar</taxon>
        <taxon>Alveolata</taxon>
        <taxon>Dinophyceae</taxon>
        <taxon>Prorocentrales</taxon>
        <taxon>Prorocentraceae</taxon>
        <taxon>Prorocentrum</taxon>
    </lineage>
</organism>
<comment type="caution">
    <text evidence="2">The sequence shown here is derived from an EMBL/GenBank/DDBJ whole genome shotgun (WGS) entry which is preliminary data.</text>
</comment>
<keyword evidence="3" id="KW-1185">Reference proteome</keyword>
<feature type="compositionally biased region" description="Basic and acidic residues" evidence="1">
    <location>
        <begin position="276"/>
        <end position="285"/>
    </location>
</feature>
<evidence type="ECO:0008006" key="4">
    <source>
        <dbReference type="Google" id="ProtNLM"/>
    </source>
</evidence>
<feature type="region of interest" description="Disordered" evidence="1">
    <location>
        <begin position="171"/>
        <end position="255"/>
    </location>
</feature>
<sequence length="330" mass="36664">MRDLSAASTEASTAAETIFAAKDCCGAAALPPHVALHQQARRLASQHVGGLEVRVDEEYRALESWMLVEMNSDLPPQIAVWSLRATIPMIAPSDDNTFVVGRVDEMPTAAPQGQVESKKLSSWHRLPKAWQASPRTKEHLHVVGKVVEAGKSASHTPKPWVTTLAQPAPLRRASLLTRATPRPPRPHRGLLGRRVEVSRLQKEPKSESASARPRESRGGRRDNVKCVHLEARGDTKDDGNGNHRQVVGHGLHHSEKRRVERVAGIGDPDRFLDVLDRRRSRDSRGRTTTRNARQERGPPQWDASNEALARGGPHMIARHTLLKISRWNSR</sequence>
<dbReference type="EMBL" id="CAUYUJ010014309">
    <property type="protein sequence ID" value="CAK0839619.1"/>
    <property type="molecule type" value="Genomic_DNA"/>
</dbReference>
<protein>
    <recommendedName>
        <fullName evidence="4">Anaphase-promoting complex subunit 1</fullName>
    </recommendedName>
</protein>